<feature type="site" description="Contributes to redox potential value" evidence="8">
    <location>
        <position position="35"/>
    </location>
</feature>
<dbReference type="PROSITE" id="PS51352">
    <property type="entry name" value="THIOREDOXIN_2"/>
    <property type="match status" value="1"/>
</dbReference>
<evidence type="ECO:0000256" key="1">
    <source>
        <dbReference type="ARBA" id="ARBA00008987"/>
    </source>
</evidence>
<dbReference type="InterPro" id="IPR036249">
    <property type="entry name" value="Thioredoxin-like_sf"/>
</dbReference>
<dbReference type="NCBIfam" id="TIGR01068">
    <property type="entry name" value="thioredoxin"/>
    <property type="match status" value="1"/>
</dbReference>
<keyword evidence="4 9" id="KW-1015">Disulfide bond</keyword>
<dbReference type="FunFam" id="3.40.30.10:FF:000001">
    <property type="entry name" value="Thioredoxin"/>
    <property type="match status" value="1"/>
</dbReference>
<dbReference type="GO" id="GO:0015035">
    <property type="term" value="F:protein-disulfide reductase activity"/>
    <property type="evidence" value="ECO:0007669"/>
    <property type="project" value="UniProtKB-UniRule"/>
</dbReference>
<evidence type="ECO:0000256" key="4">
    <source>
        <dbReference type="ARBA" id="ARBA00023157"/>
    </source>
</evidence>
<comment type="caution">
    <text evidence="11">The sequence shown here is derived from an EMBL/GenBank/DDBJ whole genome shotgun (WGS) entry which is preliminary data.</text>
</comment>
<dbReference type="SUPFAM" id="SSF52833">
    <property type="entry name" value="Thioredoxin-like"/>
    <property type="match status" value="1"/>
</dbReference>
<evidence type="ECO:0000256" key="5">
    <source>
        <dbReference type="ARBA" id="ARBA00023284"/>
    </source>
</evidence>
<accession>A0AAW6U154</accession>
<dbReference type="PROSITE" id="PS51354">
    <property type="entry name" value="GLUTAREDOXIN_2"/>
    <property type="match status" value="1"/>
</dbReference>
<evidence type="ECO:0000259" key="10">
    <source>
        <dbReference type="PROSITE" id="PS51352"/>
    </source>
</evidence>
<protein>
    <recommendedName>
        <fullName evidence="6 7">Thioredoxin</fullName>
    </recommendedName>
</protein>
<keyword evidence="12" id="KW-1185">Reference proteome</keyword>
<evidence type="ECO:0000256" key="7">
    <source>
        <dbReference type="PIRNR" id="PIRNR000077"/>
    </source>
</evidence>
<sequence>MAAGKTIDVTDADFGTQVLESDVPVVVDFWAPWCGPCRMAAPVLEKIADEYDGRAKICKVNIDDERQVATQYGIMSIPTLFVFDDGQLVDQITGITPNFEADVKKRLDAALAAK</sequence>
<dbReference type="CDD" id="cd02947">
    <property type="entry name" value="TRX_family"/>
    <property type="match status" value="1"/>
</dbReference>
<name>A0AAW6U154_9BACT</name>
<feature type="active site" description="Nucleophile" evidence="8">
    <location>
        <position position="34"/>
    </location>
</feature>
<dbReference type="RefSeq" id="WP_349244372.1">
    <property type="nucleotide sequence ID" value="NZ_JASCXX010000007.1"/>
</dbReference>
<keyword evidence="3" id="KW-0249">Electron transport</keyword>
<dbReference type="PANTHER" id="PTHR45663:SF11">
    <property type="entry name" value="GEO12009P1"/>
    <property type="match status" value="1"/>
</dbReference>
<evidence type="ECO:0000256" key="3">
    <source>
        <dbReference type="ARBA" id="ARBA00022982"/>
    </source>
</evidence>
<dbReference type="PRINTS" id="PR00421">
    <property type="entry name" value="THIOREDOXIN"/>
</dbReference>
<dbReference type="PIRSF" id="PIRSF000077">
    <property type="entry name" value="Thioredoxin"/>
    <property type="match status" value="1"/>
</dbReference>
<feature type="domain" description="Thioredoxin" evidence="10">
    <location>
        <begin position="1"/>
        <end position="112"/>
    </location>
</feature>
<dbReference type="EMBL" id="JASCXX010000007">
    <property type="protein sequence ID" value="MDI6448963.1"/>
    <property type="molecule type" value="Genomic_DNA"/>
</dbReference>
<keyword evidence="2" id="KW-0813">Transport</keyword>
<gene>
    <name evidence="11" type="primary">trxA</name>
    <name evidence="11" type="ORF">QJ522_07885</name>
</gene>
<evidence type="ECO:0000256" key="2">
    <source>
        <dbReference type="ARBA" id="ARBA00022448"/>
    </source>
</evidence>
<dbReference type="Proteomes" id="UP001431776">
    <property type="component" value="Unassembled WGS sequence"/>
</dbReference>
<dbReference type="AlphaFoldDB" id="A0AAW6U154"/>
<dbReference type="InterPro" id="IPR013766">
    <property type="entry name" value="Thioredoxin_domain"/>
</dbReference>
<feature type="site" description="Contributes to redox potential value" evidence="8">
    <location>
        <position position="36"/>
    </location>
</feature>
<organism evidence="11 12">
    <name type="scientific">Anaerobaca lacustris</name>
    <dbReference type="NCBI Taxonomy" id="3044600"/>
    <lineage>
        <taxon>Bacteria</taxon>
        <taxon>Pseudomonadati</taxon>
        <taxon>Planctomycetota</taxon>
        <taxon>Phycisphaerae</taxon>
        <taxon>Sedimentisphaerales</taxon>
        <taxon>Anaerobacaceae</taxon>
        <taxon>Anaerobaca</taxon>
    </lineage>
</organism>
<feature type="site" description="Deprotonates C-terminal active site Cys" evidence="8">
    <location>
        <position position="28"/>
    </location>
</feature>
<dbReference type="PANTHER" id="PTHR45663">
    <property type="entry name" value="GEO12009P1"/>
    <property type="match status" value="1"/>
</dbReference>
<dbReference type="GO" id="GO:0005829">
    <property type="term" value="C:cytosol"/>
    <property type="evidence" value="ECO:0007669"/>
    <property type="project" value="TreeGrafter"/>
</dbReference>
<dbReference type="InterPro" id="IPR005746">
    <property type="entry name" value="Thioredoxin"/>
</dbReference>
<comment type="similarity">
    <text evidence="1 7">Belongs to the thioredoxin family.</text>
</comment>
<keyword evidence="5 9" id="KW-0676">Redox-active center</keyword>
<dbReference type="Gene3D" id="3.40.30.10">
    <property type="entry name" value="Glutaredoxin"/>
    <property type="match status" value="1"/>
</dbReference>
<dbReference type="Pfam" id="PF00085">
    <property type="entry name" value="Thioredoxin"/>
    <property type="match status" value="1"/>
</dbReference>
<evidence type="ECO:0000256" key="8">
    <source>
        <dbReference type="PIRSR" id="PIRSR000077-1"/>
    </source>
</evidence>
<reference evidence="11" key="1">
    <citation type="submission" date="2023-05" db="EMBL/GenBank/DDBJ databases">
        <title>Anaerotaeda fermentans gen. nov., sp. nov., a novel anaerobic planctomycete of the new family within the order Sedimentisphaerales isolated from Taman Peninsula, Russia.</title>
        <authorList>
            <person name="Khomyakova M.A."/>
            <person name="Merkel A.Y."/>
            <person name="Slobodkin A.I."/>
        </authorList>
    </citation>
    <scope>NUCLEOTIDE SEQUENCE</scope>
    <source>
        <strain evidence="11">M17dextr</strain>
    </source>
</reference>
<feature type="disulfide bond" description="Redox-active" evidence="9">
    <location>
        <begin position="34"/>
        <end position="37"/>
    </location>
</feature>
<evidence type="ECO:0000256" key="9">
    <source>
        <dbReference type="PIRSR" id="PIRSR000077-4"/>
    </source>
</evidence>
<dbReference type="GO" id="GO:0045454">
    <property type="term" value="P:cell redox homeostasis"/>
    <property type="evidence" value="ECO:0007669"/>
    <property type="project" value="TreeGrafter"/>
</dbReference>
<proteinExistence type="inferred from homology"/>
<evidence type="ECO:0000256" key="6">
    <source>
        <dbReference type="NCBIfam" id="TIGR01068"/>
    </source>
</evidence>
<evidence type="ECO:0000313" key="12">
    <source>
        <dbReference type="Proteomes" id="UP001431776"/>
    </source>
</evidence>
<evidence type="ECO:0000313" key="11">
    <source>
        <dbReference type="EMBL" id="MDI6448963.1"/>
    </source>
</evidence>
<feature type="active site" description="Nucleophile" evidence="8">
    <location>
        <position position="37"/>
    </location>
</feature>